<proteinExistence type="predicted"/>
<evidence type="ECO:0000313" key="1">
    <source>
        <dbReference type="EMBL" id="KAK8223308.1"/>
    </source>
</evidence>
<dbReference type="Proteomes" id="UP001492380">
    <property type="component" value="Unassembled WGS sequence"/>
</dbReference>
<dbReference type="EMBL" id="JBBWRZ010000014">
    <property type="protein sequence ID" value="KAK8223308.1"/>
    <property type="molecule type" value="Genomic_DNA"/>
</dbReference>
<sequence length="130" mass="14400">MALFSLLSRSSDRRLVSLLVLFGQRTTTEAQQFREWSPYDPHFELNGLYALQRSKRSSFILDSKSHVTCGSAAALETSSWVHLRHRADRLRPVSSTCFIECAAGLRTPINTDSPGTHFCCSSACPPPALA</sequence>
<keyword evidence="2" id="KW-1185">Reference proteome</keyword>
<gene>
    <name evidence="1" type="ORF">HDK90DRAFT_500049</name>
</gene>
<protein>
    <recommendedName>
        <fullName evidence="3">Secreted protein</fullName>
    </recommendedName>
</protein>
<evidence type="ECO:0000313" key="2">
    <source>
        <dbReference type="Proteomes" id="UP001492380"/>
    </source>
</evidence>
<organism evidence="1 2">
    <name type="scientific">Phyllosticta capitalensis</name>
    <dbReference type="NCBI Taxonomy" id="121624"/>
    <lineage>
        <taxon>Eukaryota</taxon>
        <taxon>Fungi</taxon>
        <taxon>Dikarya</taxon>
        <taxon>Ascomycota</taxon>
        <taxon>Pezizomycotina</taxon>
        <taxon>Dothideomycetes</taxon>
        <taxon>Dothideomycetes incertae sedis</taxon>
        <taxon>Botryosphaeriales</taxon>
        <taxon>Phyllostictaceae</taxon>
        <taxon>Phyllosticta</taxon>
    </lineage>
</organism>
<evidence type="ECO:0008006" key="3">
    <source>
        <dbReference type="Google" id="ProtNLM"/>
    </source>
</evidence>
<name>A0ABR1Y9G7_9PEZI</name>
<reference evidence="1 2" key="1">
    <citation type="submission" date="2024-04" db="EMBL/GenBank/DDBJ databases">
        <title>Phyllosticta paracitricarpa is synonymous to the EU quarantine fungus P. citricarpa based on phylogenomic analyses.</title>
        <authorList>
            <consortium name="Lawrence Berkeley National Laboratory"/>
            <person name="Van Ingen-Buijs V.A."/>
            <person name="Van Westerhoven A.C."/>
            <person name="Haridas S."/>
            <person name="Skiadas P."/>
            <person name="Martin F."/>
            <person name="Groenewald J.Z."/>
            <person name="Crous P.W."/>
            <person name="Seidl M.F."/>
        </authorList>
    </citation>
    <scope>NUCLEOTIDE SEQUENCE [LARGE SCALE GENOMIC DNA]</scope>
    <source>
        <strain evidence="1 2">CBS 123374</strain>
    </source>
</reference>
<accession>A0ABR1Y9G7</accession>
<comment type="caution">
    <text evidence="1">The sequence shown here is derived from an EMBL/GenBank/DDBJ whole genome shotgun (WGS) entry which is preliminary data.</text>
</comment>